<sequence>MGDRMGNTISRPSTDTHKILVFSCNCSECHEVTLPLHFFMNVFSRSPTPVVVSVAFNVNVLILQEMREMTPSLAAQMWAHCAGS</sequence>
<evidence type="ECO:0000313" key="1">
    <source>
        <dbReference type="EMBL" id="EDR07882.1"/>
    </source>
</evidence>
<protein>
    <submittedName>
        <fullName evidence="1">Predicted protein</fullName>
    </submittedName>
</protein>
<name>B0DCD9_LACBS</name>
<dbReference type="KEGG" id="lbc:LACBIDRAFT_298170"/>
<dbReference type="AlphaFoldDB" id="B0DCD9"/>
<proteinExistence type="predicted"/>
<evidence type="ECO:0000313" key="2">
    <source>
        <dbReference type="Proteomes" id="UP000001194"/>
    </source>
</evidence>
<keyword evidence="2" id="KW-1185">Reference proteome</keyword>
<accession>B0DCD9</accession>
<dbReference type="RefSeq" id="XP_001881671.1">
    <property type="nucleotide sequence ID" value="XM_001881636.1"/>
</dbReference>
<dbReference type="EMBL" id="DS547103">
    <property type="protein sequence ID" value="EDR07882.1"/>
    <property type="molecule type" value="Genomic_DNA"/>
</dbReference>
<gene>
    <name evidence="1" type="ORF">LACBIDRAFT_298170</name>
</gene>
<reference evidence="1 2" key="1">
    <citation type="journal article" date="2008" name="Nature">
        <title>The genome of Laccaria bicolor provides insights into mycorrhizal symbiosis.</title>
        <authorList>
            <person name="Martin F."/>
            <person name="Aerts A."/>
            <person name="Ahren D."/>
            <person name="Brun A."/>
            <person name="Danchin E.G.J."/>
            <person name="Duchaussoy F."/>
            <person name="Gibon J."/>
            <person name="Kohler A."/>
            <person name="Lindquist E."/>
            <person name="Pereda V."/>
            <person name="Salamov A."/>
            <person name="Shapiro H.J."/>
            <person name="Wuyts J."/>
            <person name="Blaudez D."/>
            <person name="Buee M."/>
            <person name="Brokstein P."/>
            <person name="Canbaeck B."/>
            <person name="Cohen D."/>
            <person name="Courty P.E."/>
            <person name="Coutinho P.M."/>
            <person name="Delaruelle C."/>
            <person name="Detter J.C."/>
            <person name="Deveau A."/>
            <person name="DiFazio S."/>
            <person name="Duplessis S."/>
            <person name="Fraissinet-Tachet L."/>
            <person name="Lucic E."/>
            <person name="Frey-Klett P."/>
            <person name="Fourrey C."/>
            <person name="Feussner I."/>
            <person name="Gay G."/>
            <person name="Grimwood J."/>
            <person name="Hoegger P.J."/>
            <person name="Jain P."/>
            <person name="Kilaru S."/>
            <person name="Labbe J."/>
            <person name="Lin Y.C."/>
            <person name="Legue V."/>
            <person name="Le Tacon F."/>
            <person name="Marmeisse R."/>
            <person name="Melayah D."/>
            <person name="Montanini B."/>
            <person name="Muratet M."/>
            <person name="Nehls U."/>
            <person name="Niculita-Hirzel H."/>
            <person name="Oudot-Le Secq M.P."/>
            <person name="Peter M."/>
            <person name="Quesneville H."/>
            <person name="Rajashekar B."/>
            <person name="Reich M."/>
            <person name="Rouhier N."/>
            <person name="Schmutz J."/>
            <person name="Yin T."/>
            <person name="Chalot M."/>
            <person name="Henrissat B."/>
            <person name="Kuees U."/>
            <person name="Lucas S."/>
            <person name="Van de Peer Y."/>
            <person name="Podila G.K."/>
            <person name="Polle A."/>
            <person name="Pukkila P.J."/>
            <person name="Richardson P.M."/>
            <person name="Rouze P."/>
            <person name="Sanders I.R."/>
            <person name="Stajich J.E."/>
            <person name="Tunlid A."/>
            <person name="Tuskan G."/>
            <person name="Grigoriev I.V."/>
        </authorList>
    </citation>
    <scope>NUCLEOTIDE SEQUENCE [LARGE SCALE GENOMIC DNA]</scope>
    <source>
        <strain evidence="2">S238N-H82 / ATCC MYA-4686</strain>
    </source>
</reference>
<dbReference type="InParanoid" id="B0DCD9"/>
<dbReference type="HOGENOM" id="CLU_2527842_0_0_1"/>
<dbReference type="GeneID" id="6077153"/>
<dbReference type="Proteomes" id="UP000001194">
    <property type="component" value="Unassembled WGS sequence"/>
</dbReference>
<organism evidence="2">
    <name type="scientific">Laccaria bicolor (strain S238N-H82 / ATCC MYA-4686)</name>
    <name type="common">Bicoloured deceiver</name>
    <name type="synonym">Laccaria laccata var. bicolor</name>
    <dbReference type="NCBI Taxonomy" id="486041"/>
    <lineage>
        <taxon>Eukaryota</taxon>
        <taxon>Fungi</taxon>
        <taxon>Dikarya</taxon>
        <taxon>Basidiomycota</taxon>
        <taxon>Agaricomycotina</taxon>
        <taxon>Agaricomycetes</taxon>
        <taxon>Agaricomycetidae</taxon>
        <taxon>Agaricales</taxon>
        <taxon>Agaricineae</taxon>
        <taxon>Hydnangiaceae</taxon>
        <taxon>Laccaria</taxon>
    </lineage>
</organism>